<accession>A0ABS6ESH1</accession>
<reference evidence="1 2" key="1">
    <citation type="submission" date="2021-06" db="EMBL/GenBank/DDBJ databases">
        <authorList>
            <person name="Sun Q."/>
            <person name="Li D."/>
        </authorList>
    </citation>
    <scope>NUCLEOTIDE SEQUENCE [LARGE SCALE GENOMIC DNA]</scope>
    <source>
        <strain evidence="1 2">MSJd-7</strain>
    </source>
</reference>
<organism evidence="1 2">
    <name type="scientific">Butyricicoccus intestinisimiae</name>
    <dbReference type="NCBI Taxonomy" id="2841509"/>
    <lineage>
        <taxon>Bacteria</taxon>
        <taxon>Bacillati</taxon>
        <taxon>Bacillota</taxon>
        <taxon>Clostridia</taxon>
        <taxon>Eubacteriales</taxon>
        <taxon>Butyricicoccaceae</taxon>
        <taxon>Butyricicoccus</taxon>
    </lineage>
</organism>
<evidence type="ECO:0000313" key="1">
    <source>
        <dbReference type="EMBL" id="MBU5489775.1"/>
    </source>
</evidence>
<proteinExistence type="predicted"/>
<sequence>MNTMKHFSKKILQADSYGPVFMYATHRELACAPRHIIRMTEPVNPELLQQAAQRALERFPQMRVGLSRDDDAYRYYFNPLPPVVLPFSDVSPYYIGSKDNNGYLFTLGWKDKTIYMEYQHSLCDGHGFDQFIRAVLFEYLTLCGKPVCNDGSIRTHETEFQLSECEDGYAKLDQANPSEEGHYTVEKSFHAPVADREGNERMTEITFPYSELRNWTHAHGASPISLLYTAISFALYHTYYTEQDAGTPVVAEIPMDLRQIVPSDTTHFFVSLLDLPFEYDWFSLPFAEACQKVRAMFDTQRAPRHAAYWGKAGSTRVSEGHHAEMSIDEKETMMRDMARNYVYRDSFILTNIGRFDIPESMQAYVEDYGAILPCGYQPFGILISSYQGVMKISLAQREDTAALSDAILAQLANCGIHANTKVYTYHPTRYEGVRLMKRPARLKRTARKSIKAEKLTGRHVKRSRVYSRSAK</sequence>
<evidence type="ECO:0008006" key="3">
    <source>
        <dbReference type="Google" id="ProtNLM"/>
    </source>
</evidence>
<keyword evidence="2" id="KW-1185">Reference proteome</keyword>
<name>A0ABS6ESH1_9FIRM</name>
<evidence type="ECO:0000313" key="2">
    <source>
        <dbReference type="Proteomes" id="UP000783588"/>
    </source>
</evidence>
<protein>
    <recommendedName>
        <fullName evidence="3">Condensation domain-containing protein</fullName>
    </recommendedName>
</protein>
<comment type="caution">
    <text evidence="1">The sequence shown here is derived from an EMBL/GenBank/DDBJ whole genome shotgun (WGS) entry which is preliminary data.</text>
</comment>
<gene>
    <name evidence="1" type="ORF">KQI75_03905</name>
</gene>
<dbReference type="EMBL" id="JAHLQI010000002">
    <property type="protein sequence ID" value="MBU5489775.1"/>
    <property type="molecule type" value="Genomic_DNA"/>
</dbReference>
<dbReference type="RefSeq" id="WP_216469431.1">
    <property type="nucleotide sequence ID" value="NZ_JAHLQI010000002.1"/>
</dbReference>
<dbReference type="Proteomes" id="UP000783588">
    <property type="component" value="Unassembled WGS sequence"/>
</dbReference>